<protein>
    <recommendedName>
        <fullName evidence="5">MFS transporter</fullName>
    </recommendedName>
</protein>
<evidence type="ECO:0000313" key="3">
    <source>
        <dbReference type="EMBL" id="BDZ54974.1"/>
    </source>
</evidence>
<keyword evidence="2" id="KW-0812">Transmembrane</keyword>
<evidence type="ECO:0000256" key="1">
    <source>
        <dbReference type="ARBA" id="ARBA00022723"/>
    </source>
</evidence>
<proteinExistence type="predicted"/>
<evidence type="ECO:0000313" key="4">
    <source>
        <dbReference type="Proteomes" id="UP001321477"/>
    </source>
</evidence>
<reference evidence="4" key="1">
    <citation type="journal article" date="2019" name="Int. J. Syst. Evol. Microbiol.">
        <title>The Global Catalogue of Microorganisms (GCM) 10K type strain sequencing project: providing services to taxonomists for standard genome sequencing and annotation.</title>
        <authorList>
            <consortium name="The Broad Institute Genomics Platform"/>
            <consortium name="The Broad Institute Genome Sequencing Center for Infectious Disease"/>
            <person name="Wu L."/>
            <person name="Ma J."/>
        </authorList>
    </citation>
    <scope>NUCLEOTIDE SEQUENCE [LARGE SCALE GENOMIC DNA]</scope>
    <source>
        <strain evidence="4">NBRC 109019</strain>
    </source>
</reference>
<keyword evidence="2" id="KW-1133">Transmembrane helix</keyword>
<gene>
    <name evidence="3" type="ORF">GCM10025870_20470</name>
</gene>
<keyword evidence="4" id="KW-1185">Reference proteome</keyword>
<feature type="transmembrane region" description="Helical" evidence="2">
    <location>
        <begin position="54"/>
        <end position="73"/>
    </location>
</feature>
<organism evidence="3 4">
    <name type="scientific">Agromyces marinus</name>
    <dbReference type="NCBI Taxonomy" id="1389020"/>
    <lineage>
        <taxon>Bacteria</taxon>
        <taxon>Bacillati</taxon>
        <taxon>Actinomycetota</taxon>
        <taxon>Actinomycetes</taxon>
        <taxon>Micrococcales</taxon>
        <taxon>Microbacteriaceae</taxon>
        <taxon>Agromyces</taxon>
    </lineage>
</organism>
<dbReference type="EMBL" id="AP027734">
    <property type="protein sequence ID" value="BDZ54974.1"/>
    <property type="molecule type" value="Genomic_DNA"/>
</dbReference>
<dbReference type="PROSITE" id="PS00079">
    <property type="entry name" value="MULTICOPPER_OXIDASE1"/>
    <property type="match status" value="1"/>
</dbReference>
<sequence>MRQTAQVTGMRPFWNALPTEGRWLLSTVAIQTLGRGLTLPFTIIYLHEVRGFDLALSGALMSVIAITALAVTGPGGS</sequence>
<accession>A0ABM8H2F3</accession>
<keyword evidence="1" id="KW-0479">Metal-binding</keyword>
<dbReference type="Proteomes" id="UP001321477">
    <property type="component" value="Chromosome"/>
</dbReference>
<name>A0ABM8H2F3_9MICO</name>
<dbReference type="InterPro" id="IPR033138">
    <property type="entry name" value="Cu_oxidase_CS"/>
</dbReference>
<evidence type="ECO:0008006" key="5">
    <source>
        <dbReference type="Google" id="ProtNLM"/>
    </source>
</evidence>
<keyword evidence="2" id="KW-0472">Membrane</keyword>
<evidence type="ECO:0000256" key="2">
    <source>
        <dbReference type="SAM" id="Phobius"/>
    </source>
</evidence>